<accession>A0ABD7KRK5</accession>
<evidence type="ECO:0000313" key="2">
    <source>
        <dbReference type="Proteomes" id="UP000077278"/>
    </source>
</evidence>
<dbReference type="EMBL" id="FKDD01000050">
    <property type="protein sequence ID" value="SAD57320.1"/>
    <property type="molecule type" value="Genomic_DNA"/>
</dbReference>
<reference evidence="1 2" key="1">
    <citation type="submission" date="2016-03" db="EMBL/GenBank/DDBJ databases">
        <authorList>
            <consortium name="Pathogen Informatics"/>
        </authorList>
    </citation>
    <scope>NUCLEOTIDE SEQUENCE [LARGE SCALE GENOMIC DNA]</scope>
    <source>
        <strain evidence="2">e264</strain>
    </source>
</reference>
<evidence type="ECO:0000313" key="1">
    <source>
        <dbReference type="EMBL" id="SAD57320.1"/>
    </source>
</evidence>
<dbReference type="AlphaFoldDB" id="A0ABD7KRK5"/>
<dbReference type="Proteomes" id="UP000077278">
    <property type="component" value="Unassembled WGS sequence"/>
</dbReference>
<protein>
    <submittedName>
        <fullName evidence="1">Uncharacterized protein</fullName>
    </submittedName>
</protein>
<organism evidence="1 2">
    <name type="scientific">Enterobacter roggenkampii</name>
    <dbReference type="NCBI Taxonomy" id="1812935"/>
    <lineage>
        <taxon>Bacteria</taxon>
        <taxon>Pseudomonadati</taxon>
        <taxon>Pseudomonadota</taxon>
        <taxon>Gammaproteobacteria</taxon>
        <taxon>Enterobacterales</taxon>
        <taxon>Enterobacteriaceae</taxon>
        <taxon>Enterobacter</taxon>
        <taxon>Enterobacter cloacae complex</taxon>
    </lineage>
</organism>
<sequence>MYDCGHCLPEPFPDELADEFRLVNSMNSVFFRIIGKPMSRDISPANEFF</sequence>
<proteinExistence type="predicted"/>
<comment type="caution">
    <text evidence="1">The sequence shown here is derived from an EMBL/GenBank/DDBJ whole genome shotgun (WGS) entry which is preliminary data.</text>
</comment>
<name>A0ABD7KRK5_9ENTR</name>
<gene>
    <name evidence="1" type="ORF">SAMEA2273136_05034</name>
</gene>